<evidence type="ECO:0000256" key="10">
    <source>
        <dbReference type="ARBA" id="ARBA00047781"/>
    </source>
</evidence>
<comment type="activity regulation">
    <text evidence="11">Allosterically activated by GTP, when glutamine is the substrate; GTP has no effect on the reaction when ammonia is the substrate. The allosteric effector GTP functions by stabilizing the protein conformation that binds the tetrahedral intermediate(s) formed during glutamine hydrolysis. Inhibited by the product CTP, via allosteric rather than competitive inhibition.</text>
</comment>
<comment type="catalytic activity">
    <reaction evidence="11">
        <text>UTP + NH4(+) + ATP = CTP + ADP + phosphate + 2 H(+)</text>
        <dbReference type="Rhea" id="RHEA:16597"/>
        <dbReference type="ChEBI" id="CHEBI:15378"/>
        <dbReference type="ChEBI" id="CHEBI:28938"/>
        <dbReference type="ChEBI" id="CHEBI:30616"/>
        <dbReference type="ChEBI" id="CHEBI:37563"/>
        <dbReference type="ChEBI" id="CHEBI:43474"/>
        <dbReference type="ChEBI" id="CHEBI:46398"/>
        <dbReference type="ChEBI" id="CHEBI:456216"/>
    </reaction>
</comment>
<feature type="binding site" evidence="11">
    <location>
        <position position="72"/>
    </location>
    <ligand>
        <name>ATP</name>
        <dbReference type="ChEBI" id="CHEBI:30616"/>
    </ligand>
</feature>
<evidence type="ECO:0000256" key="5">
    <source>
        <dbReference type="ARBA" id="ARBA00022741"/>
    </source>
</evidence>
<keyword evidence="8 11" id="KW-0315">Glutamine amidotransferase</keyword>
<comment type="function">
    <text evidence="11">Catalyzes the ATP-dependent amination of UTP to CTP with either L-glutamine or ammonia as the source of nitrogen. Regulates intracellular CTP levels through interactions with the four ribonucleotide triphosphates.</text>
</comment>
<organism evidence="14 15">
    <name type="scientific">Granulicella pectinivorans</name>
    <dbReference type="NCBI Taxonomy" id="474950"/>
    <lineage>
        <taxon>Bacteria</taxon>
        <taxon>Pseudomonadati</taxon>
        <taxon>Acidobacteriota</taxon>
        <taxon>Terriglobia</taxon>
        <taxon>Terriglobales</taxon>
        <taxon>Acidobacteriaceae</taxon>
        <taxon>Granulicella</taxon>
    </lineage>
</organism>
<feature type="binding site" evidence="11">
    <location>
        <position position="223"/>
    </location>
    <ligand>
        <name>UTP</name>
        <dbReference type="ChEBI" id="CHEBI:46398"/>
    </ligand>
</feature>
<dbReference type="FunFam" id="3.40.50.880:FF:000002">
    <property type="entry name" value="CTP synthase"/>
    <property type="match status" value="1"/>
</dbReference>
<evidence type="ECO:0000256" key="3">
    <source>
        <dbReference type="ARBA" id="ARBA00022598"/>
    </source>
</evidence>
<feature type="binding site" evidence="11">
    <location>
        <position position="14"/>
    </location>
    <ligand>
        <name>CTP</name>
        <dbReference type="ChEBI" id="CHEBI:37563"/>
        <note>allosteric inhibitor</note>
    </ligand>
</feature>
<dbReference type="GO" id="GO:0044210">
    <property type="term" value="P:'de novo' CTP biosynthetic process"/>
    <property type="evidence" value="ECO:0007669"/>
    <property type="project" value="UniProtKB-UniRule"/>
</dbReference>
<dbReference type="EMBL" id="FOZL01000001">
    <property type="protein sequence ID" value="SFS04694.1"/>
    <property type="molecule type" value="Genomic_DNA"/>
</dbReference>
<keyword evidence="3 11" id="KW-0436">Ligase</keyword>
<feature type="binding site" evidence="11">
    <location>
        <begin position="15"/>
        <end position="20"/>
    </location>
    <ligand>
        <name>ATP</name>
        <dbReference type="ChEBI" id="CHEBI:30616"/>
    </ligand>
</feature>
<dbReference type="GO" id="GO:0005829">
    <property type="term" value="C:cytosol"/>
    <property type="evidence" value="ECO:0007669"/>
    <property type="project" value="TreeGrafter"/>
</dbReference>
<feature type="binding site" evidence="11">
    <location>
        <begin position="389"/>
        <end position="392"/>
    </location>
    <ligand>
        <name>L-glutamine</name>
        <dbReference type="ChEBI" id="CHEBI:58359"/>
    </ligand>
</feature>
<comment type="subunit">
    <text evidence="11">Homotetramer.</text>
</comment>
<evidence type="ECO:0000256" key="2">
    <source>
        <dbReference type="ARBA" id="ARBA00007533"/>
    </source>
</evidence>
<dbReference type="GO" id="GO:0019856">
    <property type="term" value="P:pyrimidine nucleobase biosynthetic process"/>
    <property type="evidence" value="ECO:0007669"/>
    <property type="project" value="TreeGrafter"/>
</dbReference>
<evidence type="ECO:0000259" key="12">
    <source>
        <dbReference type="Pfam" id="PF00117"/>
    </source>
</evidence>
<evidence type="ECO:0000256" key="1">
    <source>
        <dbReference type="ARBA" id="ARBA00005171"/>
    </source>
</evidence>
<feature type="binding site" evidence="11">
    <location>
        <position position="469"/>
    </location>
    <ligand>
        <name>L-glutamine</name>
        <dbReference type="ChEBI" id="CHEBI:58359"/>
    </ligand>
</feature>
<evidence type="ECO:0000256" key="8">
    <source>
        <dbReference type="ARBA" id="ARBA00022962"/>
    </source>
</evidence>
<dbReference type="CDD" id="cd01746">
    <property type="entry name" value="GATase1_CTP_Synthase"/>
    <property type="match status" value="1"/>
</dbReference>
<feature type="active site" evidence="11">
    <location>
        <position position="516"/>
    </location>
</feature>
<comment type="pathway">
    <text evidence="1 11">Pyrimidine metabolism; CTP biosynthesis via de novo pathway; CTP from UDP: step 2/2.</text>
</comment>
<feature type="active site" description="Nucleophile; for glutamine hydrolysis" evidence="11">
    <location>
        <position position="388"/>
    </location>
</feature>
<feature type="binding site" evidence="11">
    <location>
        <position position="361"/>
    </location>
    <ligand>
        <name>L-glutamine</name>
        <dbReference type="ChEBI" id="CHEBI:58359"/>
    </ligand>
</feature>
<dbReference type="STRING" id="474950.SAMN05421771_0961"/>
<feature type="binding site" evidence="11">
    <location>
        <position position="223"/>
    </location>
    <ligand>
        <name>CTP</name>
        <dbReference type="ChEBI" id="CHEBI:37563"/>
        <note>allosteric inhibitor</note>
    </ligand>
</feature>
<comment type="catalytic activity">
    <reaction evidence="11">
        <text>L-glutamine + H2O = L-glutamate + NH4(+)</text>
        <dbReference type="Rhea" id="RHEA:15889"/>
        <dbReference type="ChEBI" id="CHEBI:15377"/>
        <dbReference type="ChEBI" id="CHEBI:28938"/>
        <dbReference type="ChEBI" id="CHEBI:29985"/>
        <dbReference type="ChEBI" id="CHEBI:58359"/>
    </reaction>
</comment>
<feature type="binding site" evidence="11">
    <location>
        <position position="72"/>
    </location>
    <ligand>
        <name>Mg(2+)</name>
        <dbReference type="ChEBI" id="CHEBI:18420"/>
    </ligand>
</feature>
<comment type="miscellaneous">
    <text evidence="11">CTPSs have evolved a hybrid strategy for distinguishing between UTP and CTP. The overlapping regions of the product feedback inhibitory and substrate sites recognize a common feature in both compounds, the triphosphate moiety. To differentiate isosteric substrate and product pyrimidine rings, an additional pocket far from the expected kinase/ligase catalytic site, specifically recognizes the cytosine and ribose portions of the product inhibitor.</text>
</comment>
<feature type="domain" description="Glutamine amidotransferase" evidence="12">
    <location>
        <begin position="303"/>
        <end position="532"/>
    </location>
</feature>
<feature type="region of interest" description="Amidoligase domain" evidence="11">
    <location>
        <begin position="1"/>
        <end position="266"/>
    </location>
</feature>
<dbReference type="InterPro" id="IPR029062">
    <property type="entry name" value="Class_I_gatase-like"/>
</dbReference>
<dbReference type="UniPathway" id="UPA00159">
    <property type="reaction ID" value="UER00277"/>
</dbReference>
<dbReference type="PROSITE" id="PS51273">
    <property type="entry name" value="GATASE_TYPE_1"/>
    <property type="match status" value="1"/>
</dbReference>
<dbReference type="InterPro" id="IPR004468">
    <property type="entry name" value="CTP_synthase"/>
</dbReference>
<reference evidence="14 15" key="1">
    <citation type="submission" date="2016-10" db="EMBL/GenBank/DDBJ databases">
        <authorList>
            <person name="de Groot N.N."/>
        </authorList>
    </citation>
    <scope>NUCLEOTIDE SEQUENCE [LARGE SCALE GENOMIC DNA]</scope>
    <source>
        <strain evidence="14 15">DSM 21001</strain>
    </source>
</reference>
<dbReference type="GO" id="GO:0042802">
    <property type="term" value="F:identical protein binding"/>
    <property type="evidence" value="ECO:0007669"/>
    <property type="project" value="TreeGrafter"/>
</dbReference>
<dbReference type="NCBIfam" id="NF003792">
    <property type="entry name" value="PRK05380.1"/>
    <property type="match status" value="1"/>
</dbReference>
<dbReference type="RefSeq" id="WP_089837096.1">
    <property type="nucleotide sequence ID" value="NZ_FOZL01000001.1"/>
</dbReference>
<dbReference type="GO" id="GO:0046872">
    <property type="term" value="F:metal ion binding"/>
    <property type="evidence" value="ECO:0007669"/>
    <property type="project" value="UniProtKB-KW"/>
</dbReference>
<keyword evidence="4 11" id="KW-0479">Metal-binding</keyword>
<feature type="binding site" evidence="11">
    <location>
        <begin position="239"/>
        <end position="241"/>
    </location>
    <ligand>
        <name>ATP</name>
        <dbReference type="ChEBI" id="CHEBI:30616"/>
    </ligand>
</feature>
<comment type="catalytic activity">
    <reaction evidence="10 11">
        <text>UTP + L-glutamine + ATP + H2O = CTP + L-glutamate + ADP + phosphate + 2 H(+)</text>
        <dbReference type="Rhea" id="RHEA:26426"/>
        <dbReference type="ChEBI" id="CHEBI:15377"/>
        <dbReference type="ChEBI" id="CHEBI:15378"/>
        <dbReference type="ChEBI" id="CHEBI:29985"/>
        <dbReference type="ChEBI" id="CHEBI:30616"/>
        <dbReference type="ChEBI" id="CHEBI:37563"/>
        <dbReference type="ChEBI" id="CHEBI:43474"/>
        <dbReference type="ChEBI" id="CHEBI:46398"/>
        <dbReference type="ChEBI" id="CHEBI:58359"/>
        <dbReference type="ChEBI" id="CHEBI:456216"/>
        <dbReference type="EC" id="6.3.4.2"/>
    </reaction>
</comment>
<feature type="binding site" evidence="11">
    <location>
        <begin position="147"/>
        <end position="149"/>
    </location>
    <ligand>
        <name>CTP</name>
        <dbReference type="ChEBI" id="CHEBI:37563"/>
        <note>allosteric inhibitor</note>
    </ligand>
</feature>
<dbReference type="NCBIfam" id="TIGR00337">
    <property type="entry name" value="PyrG"/>
    <property type="match status" value="1"/>
</dbReference>
<feature type="binding site" evidence="11">
    <location>
        <position position="140"/>
    </location>
    <ligand>
        <name>Mg(2+)</name>
        <dbReference type="ChEBI" id="CHEBI:18420"/>
    </ligand>
</feature>
<dbReference type="Proteomes" id="UP000199024">
    <property type="component" value="Unassembled WGS sequence"/>
</dbReference>
<feature type="binding site" evidence="11">
    <location>
        <begin position="187"/>
        <end position="192"/>
    </location>
    <ligand>
        <name>CTP</name>
        <dbReference type="ChEBI" id="CHEBI:37563"/>
        <note>allosteric inhibitor</note>
    </ligand>
</feature>
<feature type="active site" evidence="11">
    <location>
        <position position="514"/>
    </location>
</feature>
<dbReference type="PANTHER" id="PTHR11550">
    <property type="entry name" value="CTP SYNTHASE"/>
    <property type="match status" value="1"/>
</dbReference>
<keyword evidence="7 11" id="KW-0460">Magnesium</keyword>
<dbReference type="EC" id="6.3.4.2" evidence="11"/>
<dbReference type="SUPFAM" id="SSF52317">
    <property type="entry name" value="Class I glutamine amidotransferase-like"/>
    <property type="match status" value="1"/>
</dbReference>
<comment type="similarity">
    <text evidence="2 11">Belongs to the CTP synthase family.</text>
</comment>
<keyword evidence="9 11" id="KW-0665">Pyrimidine biosynthesis</keyword>
<dbReference type="Pfam" id="PF00117">
    <property type="entry name" value="GATase"/>
    <property type="match status" value="1"/>
</dbReference>
<dbReference type="InterPro" id="IPR033828">
    <property type="entry name" value="GATase1_CTP_Synthase"/>
</dbReference>
<accession>A0A1I6LMI2</accession>
<feature type="domain" description="CTP synthase N-terminal" evidence="13">
    <location>
        <begin position="4"/>
        <end position="266"/>
    </location>
</feature>
<dbReference type="SUPFAM" id="SSF52540">
    <property type="entry name" value="P-loop containing nucleoside triphosphate hydrolases"/>
    <property type="match status" value="1"/>
</dbReference>
<dbReference type="OrthoDB" id="9801107at2"/>
<feature type="binding site" evidence="11">
    <location>
        <begin position="187"/>
        <end position="192"/>
    </location>
    <ligand>
        <name>UTP</name>
        <dbReference type="ChEBI" id="CHEBI:46398"/>
    </ligand>
</feature>
<dbReference type="Gene3D" id="3.40.50.880">
    <property type="match status" value="1"/>
</dbReference>
<protein>
    <recommendedName>
        <fullName evidence="11">CTP synthase</fullName>
        <ecNumber evidence="11">6.3.4.2</ecNumber>
    </recommendedName>
    <alternativeName>
        <fullName evidence="11">Cytidine 5'-triphosphate synthase</fullName>
    </alternativeName>
    <alternativeName>
        <fullName evidence="11">Cytidine triphosphate synthetase</fullName>
        <shortName evidence="11">CTP synthetase</shortName>
        <shortName evidence="11">CTPS</shortName>
    </alternativeName>
    <alternativeName>
        <fullName evidence="11">UTP--ammonia ligase</fullName>
    </alternativeName>
</protein>
<evidence type="ECO:0000256" key="6">
    <source>
        <dbReference type="ARBA" id="ARBA00022840"/>
    </source>
</evidence>
<dbReference type="InterPro" id="IPR027417">
    <property type="entry name" value="P-loop_NTPase"/>
</dbReference>
<evidence type="ECO:0000259" key="13">
    <source>
        <dbReference type="Pfam" id="PF06418"/>
    </source>
</evidence>
<comment type="caution">
    <text evidence="11">Lacks conserved residue(s) required for the propagation of feature annotation.</text>
</comment>
<keyword evidence="15" id="KW-1185">Reference proteome</keyword>
<gene>
    <name evidence="11" type="primary">pyrG</name>
    <name evidence="14" type="ORF">SAMN05421771_0961</name>
</gene>
<feature type="binding site" evidence="11">
    <location>
        <position position="412"/>
    </location>
    <ligand>
        <name>L-glutamine</name>
        <dbReference type="ChEBI" id="CHEBI:58359"/>
    </ligand>
</feature>
<dbReference type="InterPro" id="IPR017456">
    <property type="entry name" value="CTP_synthase_N"/>
</dbReference>
<name>A0A1I6LMI2_9BACT</name>
<evidence type="ECO:0000256" key="7">
    <source>
        <dbReference type="ARBA" id="ARBA00022842"/>
    </source>
</evidence>
<dbReference type="GO" id="GO:0097268">
    <property type="term" value="C:cytoophidium"/>
    <property type="evidence" value="ECO:0007669"/>
    <property type="project" value="UniProtKB-ARBA"/>
</dbReference>
<dbReference type="Pfam" id="PF06418">
    <property type="entry name" value="CTP_synth_N"/>
    <property type="match status" value="1"/>
</dbReference>
<evidence type="ECO:0000313" key="14">
    <source>
        <dbReference type="EMBL" id="SFS04694.1"/>
    </source>
</evidence>
<dbReference type="InterPro" id="IPR017926">
    <property type="entry name" value="GATASE"/>
</dbReference>
<dbReference type="CDD" id="cd03113">
    <property type="entry name" value="CTPS_N"/>
    <property type="match status" value="1"/>
</dbReference>
<dbReference type="FunFam" id="3.40.50.300:FF:000009">
    <property type="entry name" value="CTP synthase"/>
    <property type="match status" value="1"/>
</dbReference>
<dbReference type="GO" id="GO:0004359">
    <property type="term" value="F:glutaminase activity"/>
    <property type="evidence" value="ECO:0007669"/>
    <property type="project" value="RHEA"/>
</dbReference>
<dbReference type="HAMAP" id="MF_01227">
    <property type="entry name" value="PyrG"/>
    <property type="match status" value="1"/>
</dbReference>
<dbReference type="Gene3D" id="3.40.50.300">
    <property type="entry name" value="P-loop containing nucleotide triphosphate hydrolases"/>
    <property type="match status" value="1"/>
</dbReference>
<evidence type="ECO:0000256" key="4">
    <source>
        <dbReference type="ARBA" id="ARBA00022723"/>
    </source>
</evidence>
<evidence type="ECO:0000256" key="9">
    <source>
        <dbReference type="ARBA" id="ARBA00022975"/>
    </source>
</evidence>
<sequence length="555" mass="61772">MSAKYIFVTGGVVSSLGKGLAAASIGCLLEARGIKINIMKFDPYLNVDPGTMSPFQHGEVFVTDDGAETDLDLGHYERFTHAKLTRDNNLTTGRIYEQIITKERRGDYLGKTVQVIPHVTNEIKNAMRRVAADCEVALVEIGGTVGDIESLPFLEAIRQMRQELGRENTCFVHMTLVPWIAAAQELKTKPTQHSVKEMLSIGIQPDILLCRSDRAVPREMRSKIAAFCNVEEAAVVIARDVPSIYEVPLNLAEQHVDTLALKYLRLETKPADLSKWQDIVYRAYNPTDEVSIGIVGKYVEYEDSYKSLKEALVHGALAHNLKLRVTWIEAEGLETRDEDGKRNKAYESQLAGFDGILVPGGFGKRGIEGMLNAIRYAREQKVPYFGICLGMQTACIEYARNVCGLKDANSGEFDPATPHRIIYKLRELTGVEEMGGTMRLGAWACVLEPDSLAHKAYGSTEISERHRHRYEFNREYEAVLTGGGLRLTGTTPDATYVEIVEIPGHPFFLGCQFHPEFKSKPLEPHPLFKDFIGASYKNGGERVREKGSAENIVVG</sequence>
<dbReference type="AlphaFoldDB" id="A0A1I6LMI2"/>
<evidence type="ECO:0000313" key="15">
    <source>
        <dbReference type="Proteomes" id="UP000199024"/>
    </source>
</evidence>
<feature type="binding site" evidence="11">
    <location>
        <position position="14"/>
    </location>
    <ligand>
        <name>UTP</name>
        <dbReference type="ChEBI" id="CHEBI:46398"/>
    </ligand>
</feature>
<dbReference type="GO" id="GO:0005524">
    <property type="term" value="F:ATP binding"/>
    <property type="evidence" value="ECO:0007669"/>
    <property type="project" value="UniProtKB-KW"/>
</dbReference>
<keyword evidence="6 11" id="KW-0067">ATP-binding</keyword>
<keyword evidence="5 11" id="KW-0547">Nucleotide-binding</keyword>
<proteinExistence type="inferred from homology"/>
<dbReference type="GO" id="GO:0003883">
    <property type="term" value="F:CTP synthase activity"/>
    <property type="evidence" value="ECO:0007669"/>
    <property type="project" value="UniProtKB-UniRule"/>
</dbReference>
<dbReference type="PANTHER" id="PTHR11550:SF0">
    <property type="entry name" value="CTP SYNTHASE-RELATED"/>
    <property type="match status" value="1"/>
</dbReference>
<evidence type="ECO:0000256" key="11">
    <source>
        <dbReference type="HAMAP-Rule" id="MF_01227"/>
    </source>
</evidence>